<evidence type="ECO:0000313" key="3">
    <source>
        <dbReference type="Proteomes" id="UP000546031"/>
    </source>
</evidence>
<feature type="compositionally biased region" description="Pro residues" evidence="1">
    <location>
        <begin position="52"/>
        <end position="74"/>
    </location>
</feature>
<reference evidence="2 3" key="1">
    <citation type="submission" date="2020-06" db="EMBL/GenBank/DDBJ databases">
        <title>Altererythrobacter lutimaris sp. nov., a marine bacterium isolated from a tidal flat.</title>
        <authorList>
            <person name="Kim D."/>
            <person name="Yoo Y."/>
            <person name="Kim J.-J."/>
        </authorList>
    </citation>
    <scope>NUCLEOTIDE SEQUENCE [LARGE SCALE GENOMIC DNA]</scope>
    <source>
        <strain evidence="2 3">JGD-16</strain>
    </source>
</reference>
<dbReference type="PROSITE" id="PS51257">
    <property type="entry name" value="PROKAR_LIPOPROTEIN"/>
    <property type="match status" value="1"/>
</dbReference>
<protein>
    <submittedName>
        <fullName evidence="2">Uncharacterized protein</fullName>
    </submittedName>
</protein>
<keyword evidence="3" id="KW-1185">Reference proteome</keyword>
<organism evidence="2 3">
    <name type="scientific">Altererythrobacter lutimaris</name>
    <dbReference type="NCBI Taxonomy" id="2743979"/>
    <lineage>
        <taxon>Bacteria</taxon>
        <taxon>Pseudomonadati</taxon>
        <taxon>Pseudomonadota</taxon>
        <taxon>Alphaproteobacteria</taxon>
        <taxon>Sphingomonadales</taxon>
        <taxon>Erythrobacteraceae</taxon>
        <taxon>Altererythrobacter</taxon>
    </lineage>
</organism>
<accession>A0A850H8L1</accession>
<proteinExistence type="predicted"/>
<evidence type="ECO:0000313" key="2">
    <source>
        <dbReference type="EMBL" id="NVE94203.1"/>
    </source>
</evidence>
<feature type="region of interest" description="Disordered" evidence="1">
    <location>
        <begin position="26"/>
        <end position="74"/>
    </location>
</feature>
<dbReference type="Proteomes" id="UP000546031">
    <property type="component" value="Unassembled WGS sequence"/>
</dbReference>
<gene>
    <name evidence="2" type="ORF">HUO12_04740</name>
</gene>
<dbReference type="EMBL" id="JABWTA010000001">
    <property type="protein sequence ID" value="NVE94203.1"/>
    <property type="molecule type" value="Genomic_DNA"/>
</dbReference>
<comment type="caution">
    <text evidence="2">The sequence shown here is derived from an EMBL/GenBank/DDBJ whole genome shotgun (WGS) entry which is preliminary data.</text>
</comment>
<dbReference type="AlphaFoldDB" id="A0A850H8L1"/>
<name>A0A850H8L1_9SPHN</name>
<evidence type="ECO:0000256" key="1">
    <source>
        <dbReference type="SAM" id="MobiDB-lite"/>
    </source>
</evidence>
<dbReference type="RefSeq" id="WP_176272505.1">
    <property type="nucleotide sequence ID" value="NZ_JABWTA010000001.1"/>
</dbReference>
<feature type="compositionally biased region" description="Low complexity" evidence="1">
    <location>
        <begin position="26"/>
        <end position="51"/>
    </location>
</feature>
<sequence>MKPIVLQFTGSIALSLGLSGCIPAVDAPSSSPTSSTTAQTAATTPAAQPAAQVPPRPAPTPSPTVAPVTMPPPIMEQLPENWMDQPRAPGDWTYERESSETFALYGQGREDMLAIIRCDLRTRQVGIGMFGMRSASARMQIHTETMSRTLEATQRESAMPLVAAEVDANNRLLDAMAITKGNFAMQVDGARILYLPGWAEVTRVIEDCR</sequence>